<accession>D7KMG7</accession>
<dbReference type="Pfam" id="PF00646">
    <property type="entry name" value="F-box"/>
    <property type="match status" value="1"/>
</dbReference>
<gene>
    <name evidence="3" type="ORF">ARALYDRAFT_888471</name>
</gene>
<organism evidence="4">
    <name type="scientific">Arabidopsis lyrata subsp. lyrata</name>
    <name type="common">Lyre-leaved rock-cress</name>
    <dbReference type="NCBI Taxonomy" id="81972"/>
    <lineage>
        <taxon>Eukaryota</taxon>
        <taxon>Viridiplantae</taxon>
        <taxon>Streptophyta</taxon>
        <taxon>Embryophyta</taxon>
        <taxon>Tracheophyta</taxon>
        <taxon>Spermatophyta</taxon>
        <taxon>Magnoliopsida</taxon>
        <taxon>eudicotyledons</taxon>
        <taxon>Gunneridae</taxon>
        <taxon>Pentapetalae</taxon>
        <taxon>rosids</taxon>
        <taxon>malvids</taxon>
        <taxon>Brassicales</taxon>
        <taxon>Brassicaceae</taxon>
        <taxon>Camelineae</taxon>
        <taxon>Arabidopsis</taxon>
    </lineage>
</organism>
<dbReference type="EMBL" id="GL348713">
    <property type="protein sequence ID" value="EFH66140.1"/>
    <property type="molecule type" value="Genomic_DNA"/>
</dbReference>
<evidence type="ECO:0000259" key="2">
    <source>
        <dbReference type="Pfam" id="PF07734"/>
    </source>
</evidence>
<keyword evidence="4" id="KW-1185">Reference proteome</keyword>
<evidence type="ECO:0000313" key="4">
    <source>
        <dbReference type="Proteomes" id="UP000008694"/>
    </source>
</evidence>
<dbReference type="HOGENOM" id="CLU_1596748_0_0_1"/>
<dbReference type="AlphaFoldDB" id="D7KMG7"/>
<dbReference type="InterPro" id="IPR001810">
    <property type="entry name" value="F-box_dom"/>
</dbReference>
<sequence>MELSSDMIEEIPSWVPSRSLSRLKSTCKPWETLITDSQSQDLSRMSCVGIDFDELENPCLNLQAFQPISTSNILVQNMYHCDGILLFVMRSKKLLVLNLLLKQARWIKCGHGTDKLKDMYGYGLGYIRNQHQVIVITKSLGFVAVFVMYQELKFTNSSLNILSVTYM</sequence>
<proteinExistence type="predicted"/>
<evidence type="ECO:0000259" key="1">
    <source>
        <dbReference type="Pfam" id="PF00646"/>
    </source>
</evidence>
<feature type="domain" description="F-box associated beta-propeller type 1" evidence="2">
    <location>
        <begin position="45"/>
        <end position="132"/>
    </location>
</feature>
<evidence type="ECO:0000313" key="3">
    <source>
        <dbReference type="EMBL" id="EFH66140.1"/>
    </source>
</evidence>
<name>D7KMG7_ARALL</name>
<dbReference type="Pfam" id="PF07734">
    <property type="entry name" value="FBA_1"/>
    <property type="match status" value="1"/>
</dbReference>
<reference evidence="4" key="1">
    <citation type="journal article" date="2011" name="Nat. Genet.">
        <title>The Arabidopsis lyrata genome sequence and the basis of rapid genome size change.</title>
        <authorList>
            <person name="Hu T.T."/>
            <person name="Pattyn P."/>
            <person name="Bakker E.G."/>
            <person name="Cao J."/>
            <person name="Cheng J.-F."/>
            <person name="Clark R.M."/>
            <person name="Fahlgren N."/>
            <person name="Fawcett J.A."/>
            <person name="Grimwood J."/>
            <person name="Gundlach H."/>
            <person name="Haberer G."/>
            <person name="Hollister J.D."/>
            <person name="Ossowski S."/>
            <person name="Ottilar R.P."/>
            <person name="Salamov A.A."/>
            <person name="Schneeberger K."/>
            <person name="Spannagl M."/>
            <person name="Wang X."/>
            <person name="Yang L."/>
            <person name="Nasrallah M.E."/>
            <person name="Bergelson J."/>
            <person name="Carrington J.C."/>
            <person name="Gaut B.S."/>
            <person name="Schmutz J."/>
            <person name="Mayer K.F.X."/>
            <person name="Van de Peer Y."/>
            <person name="Grigoriev I.V."/>
            <person name="Nordborg M."/>
            <person name="Weigel D."/>
            <person name="Guo Y.-L."/>
        </authorList>
    </citation>
    <scope>NUCLEOTIDE SEQUENCE [LARGE SCALE GENOMIC DNA]</scope>
    <source>
        <strain evidence="4">cv. MN47</strain>
    </source>
</reference>
<feature type="domain" description="F-box" evidence="1">
    <location>
        <begin position="2"/>
        <end position="37"/>
    </location>
</feature>
<dbReference type="InterPro" id="IPR006527">
    <property type="entry name" value="F-box-assoc_dom_typ1"/>
</dbReference>
<dbReference type="Proteomes" id="UP000008694">
    <property type="component" value="Unassembled WGS sequence"/>
</dbReference>
<dbReference type="InterPro" id="IPR036047">
    <property type="entry name" value="F-box-like_dom_sf"/>
</dbReference>
<dbReference type="STRING" id="81972.D7KMG7"/>
<dbReference type="Gramene" id="scaffold_101265.1">
    <property type="protein sequence ID" value="scaffold_101265.1"/>
    <property type="gene ID" value="scaffold_101265.1"/>
</dbReference>
<dbReference type="SUPFAM" id="SSF81383">
    <property type="entry name" value="F-box domain"/>
    <property type="match status" value="1"/>
</dbReference>
<protein>
    <submittedName>
        <fullName evidence="3">Uncharacterized protein</fullName>
    </submittedName>
</protein>